<reference evidence="3 4" key="1">
    <citation type="journal article" date="2017" name="ISME J.">
        <title>Potential for microbial H2 and metal transformations associated with novel bacteria and archaea in deep terrestrial subsurface sediments.</title>
        <authorList>
            <person name="Hernsdorf A.W."/>
            <person name="Amano Y."/>
            <person name="Miyakawa K."/>
            <person name="Ise K."/>
            <person name="Suzuki Y."/>
            <person name="Anantharaman K."/>
            <person name="Probst A."/>
            <person name="Burstein D."/>
            <person name="Thomas B.C."/>
            <person name="Banfield J.F."/>
        </authorList>
    </citation>
    <scope>NUCLEOTIDE SEQUENCE [LARGE SCALE GENOMIC DNA]</scope>
    <source>
        <strain evidence="3">HGW-Falkowbacteria-1</strain>
    </source>
</reference>
<evidence type="ECO:0000256" key="1">
    <source>
        <dbReference type="SAM" id="MobiDB-lite"/>
    </source>
</evidence>
<dbReference type="NCBIfam" id="TIGR04272">
    <property type="entry name" value="cxxc_cxxc_Mbark"/>
    <property type="match status" value="2"/>
</dbReference>
<dbReference type="EMBL" id="PHAI01000002">
    <property type="protein sequence ID" value="PKM91577.1"/>
    <property type="molecule type" value="Genomic_DNA"/>
</dbReference>
<evidence type="ECO:0000259" key="2">
    <source>
        <dbReference type="Pfam" id="PF23477"/>
    </source>
</evidence>
<dbReference type="Proteomes" id="UP000233517">
    <property type="component" value="Unassembled WGS sequence"/>
</dbReference>
<feature type="domain" description="CxxC-x17-CxxC" evidence="2">
    <location>
        <begin position="1"/>
        <end position="33"/>
    </location>
</feature>
<feature type="compositionally biased region" description="Basic and acidic residues" evidence="1">
    <location>
        <begin position="134"/>
        <end position="152"/>
    </location>
</feature>
<comment type="caution">
    <text evidence="3">The sequence shown here is derived from an EMBL/GenBank/DDBJ whole genome shotgun (WGS) entry which is preliminary data.</text>
</comment>
<gene>
    <name evidence="3" type="ORF">CVU82_01920</name>
</gene>
<name>A0A2N2EA30_9BACT</name>
<feature type="region of interest" description="Disordered" evidence="1">
    <location>
        <begin position="132"/>
        <end position="152"/>
    </location>
</feature>
<feature type="domain" description="CxxC-x17-CxxC" evidence="2">
    <location>
        <begin position="57"/>
        <end position="91"/>
    </location>
</feature>
<evidence type="ECO:0000313" key="3">
    <source>
        <dbReference type="EMBL" id="PKM91577.1"/>
    </source>
</evidence>
<protein>
    <recommendedName>
        <fullName evidence="2">CxxC-x17-CxxC domain-containing protein</fullName>
    </recommendedName>
</protein>
<organism evidence="3 4">
    <name type="scientific">Candidatus Falkowbacteria bacterium HGW-Falkowbacteria-1</name>
    <dbReference type="NCBI Taxonomy" id="2013768"/>
    <lineage>
        <taxon>Bacteria</taxon>
        <taxon>Candidatus Falkowiibacteriota</taxon>
    </lineage>
</organism>
<accession>A0A2N2EA30</accession>
<sequence length="193" mass="21528">MHRAVCAECGQSCEVPFKPTGDKPVYCSNCFSGKENSAPRRSNDREFSKPMFGGGDRKLFKVVCDKCGKDCEVPFEPSPDKPVYCNECFGKGDGSNKRGGGNNDSSGKQFEALNAKLDKILSILAPNHTIKLTSKKEETKKEDPRKENKNEIKKEIKLTEVKVAMGKEKKEVKKLKKLVTPKTKVLKKAKKKK</sequence>
<dbReference type="InterPro" id="IPR026363">
    <property type="entry name" value="CxxC-x17-CxxC_dom"/>
</dbReference>
<evidence type="ECO:0000313" key="4">
    <source>
        <dbReference type="Proteomes" id="UP000233517"/>
    </source>
</evidence>
<dbReference type="Pfam" id="PF23477">
    <property type="entry name" value="zf_Tbcl_2"/>
    <property type="match status" value="2"/>
</dbReference>
<proteinExistence type="predicted"/>
<dbReference type="AlphaFoldDB" id="A0A2N2EA30"/>